<protein>
    <submittedName>
        <fullName evidence="1">Uncharacterized protein</fullName>
    </submittedName>
</protein>
<dbReference type="AlphaFoldDB" id="A0A383ALM9"/>
<organism evidence="1">
    <name type="scientific">marine metagenome</name>
    <dbReference type="NCBI Taxonomy" id="408172"/>
    <lineage>
        <taxon>unclassified sequences</taxon>
        <taxon>metagenomes</taxon>
        <taxon>ecological metagenomes</taxon>
    </lineage>
</organism>
<proteinExistence type="predicted"/>
<evidence type="ECO:0000313" key="1">
    <source>
        <dbReference type="EMBL" id="SVE08105.1"/>
    </source>
</evidence>
<dbReference type="EMBL" id="UINC01192791">
    <property type="protein sequence ID" value="SVE08105.1"/>
    <property type="molecule type" value="Genomic_DNA"/>
</dbReference>
<name>A0A383ALM9_9ZZZZ</name>
<feature type="non-terminal residue" evidence="1">
    <location>
        <position position="1"/>
    </location>
</feature>
<sequence>KNEFTSVLKEIHKSKCSYCWVKSDKNDAYFMYDIIVNGLEEITQEVIDTAITLRLHRLNQLNFDATVNEWRATGSKGPKPKLAKCIEEAAITVEPEDVVYRVMTFSHIPDDLTRKNKPKTEADVHSKCNFPPYKHYILKKTKPKEVGRSHWKGDIKTGEFCVTHGKITEQLAKMFLKLCERYSMRSNWRGYTYVDEMRGQALLQLSQIALQFNESKSQNPFAYYTAAITNSFTRILNIEKRNQNIRDDLLQ</sequence>
<gene>
    <name evidence="1" type="ORF">METZ01_LOCUS460959</name>
</gene>
<reference evidence="1" key="1">
    <citation type="submission" date="2018-05" db="EMBL/GenBank/DDBJ databases">
        <authorList>
            <person name="Lanie J.A."/>
            <person name="Ng W.-L."/>
            <person name="Kazmierczak K.M."/>
            <person name="Andrzejewski T.M."/>
            <person name="Davidsen T.M."/>
            <person name="Wayne K.J."/>
            <person name="Tettelin H."/>
            <person name="Glass J.I."/>
            <person name="Rusch D."/>
            <person name="Podicherti R."/>
            <person name="Tsui H.-C.T."/>
            <person name="Winkler M.E."/>
        </authorList>
    </citation>
    <scope>NUCLEOTIDE SEQUENCE</scope>
</reference>
<accession>A0A383ALM9</accession>
<feature type="non-terminal residue" evidence="1">
    <location>
        <position position="251"/>
    </location>
</feature>